<gene>
    <name evidence="3" type="ORF">AWB69_02817</name>
</gene>
<feature type="domain" description="KfrB" evidence="2">
    <location>
        <begin position="337"/>
        <end position="388"/>
    </location>
</feature>
<evidence type="ECO:0000313" key="3">
    <source>
        <dbReference type="EMBL" id="SAL32386.1"/>
    </source>
</evidence>
<evidence type="ECO:0000256" key="1">
    <source>
        <dbReference type="SAM" id="MobiDB-lite"/>
    </source>
</evidence>
<dbReference type="OrthoDB" id="9133943at2"/>
<sequence>MQLENIRYVNFDEPDRRLVQEKAIESAQAEPEKYIEAYRQDARSFDGRYVAADLFKETFPEFSASRESRNRYNNPVHNTAAVLSSALFAENLQGNRESGRDVVYFLTGSPGAGKTSMVLKENALPADAHMIFEGQMSTFATSVDKIQQAIDAGFIPHIIVVHARSENALDNTLRRFYEEGRGSSVATIAKIQGGLPVSLEQLGAYFGNNLLLDIIDVRDRANPVNLQGFDNINVLKSEGTHEHIQQRLEARVEQYREAGRINDDAYRQALGLAPRDRLAVDQQRDERHQGDARERGSTPGRREEAVLAADRPAEAGQAQSAQTRLRITEASQVRASVAGKVVEVTDTHVLVQTGRTDAVRFTRAQLSGEVHVGKSVELEYRANERKQTPEQTRQQQSTQQLDQSRQRDTTQQNTQKRSIDGL</sequence>
<reference evidence="3 4" key="1">
    <citation type="submission" date="2016-01" db="EMBL/GenBank/DDBJ databases">
        <authorList>
            <person name="Oliw E.H."/>
        </authorList>
    </citation>
    <scope>NUCLEOTIDE SEQUENCE [LARGE SCALE GENOMIC DNA]</scope>
    <source>
        <strain evidence="3">LMG 27134</strain>
    </source>
</reference>
<dbReference type="Proteomes" id="UP000054683">
    <property type="component" value="Unassembled WGS sequence"/>
</dbReference>
<feature type="compositionally biased region" description="Low complexity" evidence="1">
    <location>
        <begin position="389"/>
        <end position="416"/>
    </location>
</feature>
<protein>
    <submittedName>
        <fullName evidence="3">Zeta toxin</fullName>
    </submittedName>
</protein>
<dbReference type="Pfam" id="PF18790">
    <property type="entry name" value="KfrB"/>
    <property type="match status" value="1"/>
</dbReference>
<feature type="compositionally biased region" description="Basic and acidic residues" evidence="1">
    <location>
        <begin position="278"/>
        <end position="305"/>
    </location>
</feature>
<dbReference type="AlphaFoldDB" id="A0A158GJX4"/>
<dbReference type="EMBL" id="FCOK02000015">
    <property type="protein sequence ID" value="SAL32386.1"/>
    <property type="molecule type" value="Genomic_DNA"/>
</dbReference>
<feature type="region of interest" description="Disordered" evidence="1">
    <location>
        <begin position="278"/>
        <end position="323"/>
    </location>
</feature>
<feature type="region of interest" description="Disordered" evidence="1">
    <location>
        <begin position="382"/>
        <end position="422"/>
    </location>
</feature>
<proteinExistence type="predicted"/>
<dbReference type="RefSeq" id="WP_137954111.1">
    <property type="nucleotide sequence ID" value="NZ_FCOK02000015.1"/>
</dbReference>
<evidence type="ECO:0000259" key="2">
    <source>
        <dbReference type="Pfam" id="PF18790"/>
    </source>
</evidence>
<dbReference type="Gene3D" id="3.40.50.300">
    <property type="entry name" value="P-loop containing nucleotide triphosphate hydrolases"/>
    <property type="match status" value="1"/>
</dbReference>
<dbReference type="InterPro" id="IPR040782">
    <property type="entry name" value="KfrB"/>
</dbReference>
<evidence type="ECO:0000313" key="4">
    <source>
        <dbReference type="Proteomes" id="UP000054683"/>
    </source>
</evidence>
<dbReference type="InterPro" id="IPR027417">
    <property type="entry name" value="P-loop_NTPase"/>
</dbReference>
<name>A0A158GJX4_9BURK</name>
<accession>A0A158GJX4</accession>
<organism evidence="3 4">
    <name type="scientific">Caballeronia udeis</name>
    <dbReference type="NCBI Taxonomy" id="1232866"/>
    <lineage>
        <taxon>Bacteria</taxon>
        <taxon>Pseudomonadati</taxon>
        <taxon>Pseudomonadota</taxon>
        <taxon>Betaproteobacteria</taxon>
        <taxon>Burkholderiales</taxon>
        <taxon>Burkholderiaceae</taxon>
        <taxon>Caballeronia</taxon>
    </lineage>
</organism>